<protein>
    <submittedName>
        <fullName evidence="2">Helix-turn-helix protein</fullName>
    </submittedName>
</protein>
<sequence>MEQEFTVLENKMVGRNLYKIRKIREKKAADVAEHIGITEAAYTKYERGESKITIDLIQKVAEYLKVDPINLITASTGHFIEIGSNSPAAGINNYNGVDEKLMALMTKMIENQMAMNEKIMRLLEKLNQ</sequence>
<accession>A0A4Q7N4U9</accession>
<gene>
    <name evidence="2" type="ORF">EV199_1923</name>
</gene>
<dbReference type="SMART" id="SM00530">
    <property type="entry name" value="HTH_XRE"/>
    <property type="match status" value="1"/>
</dbReference>
<dbReference type="CDD" id="cd00093">
    <property type="entry name" value="HTH_XRE"/>
    <property type="match status" value="1"/>
</dbReference>
<proteinExistence type="predicted"/>
<evidence type="ECO:0000259" key="1">
    <source>
        <dbReference type="PROSITE" id="PS50943"/>
    </source>
</evidence>
<reference evidence="2 3" key="1">
    <citation type="submission" date="2019-02" db="EMBL/GenBank/DDBJ databases">
        <title>Genomic Encyclopedia of Type Strains, Phase IV (KMG-IV): sequencing the most valuable type-strain genomes for metagenomic binning, comparative biology and taxonomic classification.</title>
        <authorList>
            <person name="Goeker M."/>
        </authorList>
    </citation>
    <scope>NUCLEOTIDE SEQUENCE [LARGE SCALE GENOMIC DNA]</scope>
    <source>
        <strain evidence="2 3">DSM 18116</strain>
    </source>
</reference>
<keyword evidence="3" id="KW-1185">Reference proteome</keyword>
<dbReference type="InterPro" id="IPR010982">
    <property type="entry name" value="Lambda_DNA-bd_dom_sf"/>
</dbReference>
<name>A0A4Q7N4U9_9BACT</name>
<dbReference type="PROSITE" id="PS50943">
    <property type="entry name" value="HTH_CROC1"/>
    <property type="match status" value="1"/>
</dbReference>
<dbReference type="InterPro" id="IPR001387">
    <property type="entry name" value="Cro/C1-type_HTH"/>
</dbReference>
<dbReference type="RefSeq" id="WP_130540367.1">
    <property type="nucleotide sequence ID" value="NZ_CP042431.1"/>
</dbReference>
<dbReference type="Proteomes" id="UP000293874">
    <property type="component" value="Unassembled WGS sequence"/>
</dbReference>
<dbReference type="AlphaFoldDB" id="A0A4Q7N4U9"/>
<evidence type="ECO:0000313" key="3">
    <source>
        <dbReference type="Proteomes" id="UP000293874"/>
    </source>
</evidence>
<dbReference type="EMBL" id="SGXA01000001">
    <property type="protein sequence ID" value="RZS76046.1"/>
    <property type="molecule type" value="Genomic_DNA"/>
</dbReference>
<dbReference type="Pfam" id="PF01381">
    <property type="entry name" value="HTH_3"/>
    <property type="match status" value="1"/>
</dbReference>
<organism evidence="2 3">
    <name type="scientific">Pseudobacter ginsenosidimutans</name>
    <dbReference type="NCBI Taxonomy" id="661488"/>
    <lineage>
        <taxon>Bacteria</taxon>
        <taxon>Pseudomonadati</taxon>
        <taxon>Bacteroidota</taxon>
        <taxon>Chitinophagia</taxon>
        <taxon>Chitinophagales</taxon>
        <taxon>Chitinophagaceae</taxon>
        <taxon>Pseudobacter</taxon>
    </lineage>
</organism>
<dbReference type="OrthoDB" id="1122522at2"/>
<dbReference type="SUPFAM" id="SSF47413">
    <property type="entry name" value="lambda repressor-like DNA-binding domains"/>
    <property type="match status" value="1"/>
</dbReference>
<dbReference type="Gene3D" id="1.10.260.40">
    <property type="entry name" value="lambda repressor-like DNA-binding domains"/>
    <property type="match status" value="1"/>
</dbReference>
<feature type="domain" description="HTH cro/C1-type" evidence="1">
    <location>
        <begin position="20"/>
        <end position="71"/>
    </location>
</feature>
<dbReference type="GO" id="GO:0003677">
    <property type="term" value="F:DNA binding"/>
    <property type="evidence" value="ECO:0007669"/>
    <property type="project" value="InterPro"/>
</dbReference>
<evidence type="ECO:0000313" key="2">
    <source>
        <dbReference type="EMBL" id="RZS76046.1"/>
    </source>
</evidence>
<comment type="caution">
    <text evidence="2">The sequence shown here is derived from an EMBL/GenBank/DDBJ whole genome shotgun (WGS) entry which is preliminary data.</text>
</comment>